<dbReference type="Proteomes" id="UP000075398">
    <property type="component" value="Unassembled WGS sequence"/>
</dbReference>
<reference evidence="2 3" key="1">
    <citation type="journal article" date="2016" name="ISME J.">
        <title>Chasing the elusive Euryarchaeota class WSA2: genomes reveal a uniquely fastidious methyl-reducing methanogen.</title>
        <authorList>
            <person name="Nobu M.K."/>
            <person name="Narihiro T."/>
            <person name="Kuroda K."/>
            <person name="Mei R."/>
            <person name="Liu W.T."/>
        </authorList>
    </citation>
    <scope>NUCLEOTIDE SEQUENCE [LARGE SCALE GENOMIC DNA]</scope>
    <source>
        <strain evidence="2">U1lsi0528_Bin055</strain>
    </source>
</reference>
<organism evidence="2 3">
    <name type="scientific">Candidatus Methanofastidiosum methylothiophilum</name>
    <dbReference type="NCBI Taxonomy" id="1705564"/>
    <lineage>
        <taxon>Archaea</taxon>
        <taxon>Methanobacteriati</taxon>
        <taxon>Methanobacteriota</taxon>
        <taxon>Stenosarchaea group</taxon>
        <taxon>Candidatus Methanofastidiosia</taxon>
        <taxon>Candidatus Methanofastidiosales</taxon>
        <taxon>Candidatus Methanofastidiosaceae</taxon>
        <taxon>Candidatus Methanofastidiosum</taxon>
    </lineage>
</organism>
<accession>A0A150J9U8</accession>
<keyword evidence="1" id="KW-0472">Membrane</keyword>
<sequence>MFVLIVEYIAWSIGLIGIIVIVYGSIVSAIKFLKVEHKRINGKISLKDTDILRLTLGTYLLLGLEFLIAADIIRTILKPNIEEVAILGAIVAIRTVINYFLDIEIEEVQHHQQENANIKV</sequence>
<dbReference type="PANTHER" id="PTHR38468:SF1">
    <property type="entry name" value="SLL0939 PROTEIN"/>
    <property type="match status" value="1"/>
</dbReference>
<evidence type="ECO:0008006" key="4">
    <source>
        <dbReference type="Google" id="ProtNLM"/>
    </source>
</evidence>
<keyword evidence="1" id="KW-0812">Transmembrane</keyword>
<feature type="transmembrane region" description="Helical" evidence="1">
    <location>
        <begin position="51"/>
        <end position="72"/>
    </location>
</feature>
<dbReference type="AlphaFoldDB" id="A0A150J9U8"/>
<comment type="caution">
    <text evidence="2">The sequence shown here is derived from an EMBL/GenBank/DDBJ whole genome shotgun (WGS) entry which is preliminary data.</text>
</comment>
<gene>
    <name evidence="2" type="ORF">AMQ22_00100</name>
</gene>
<protein>
    <recommendedName>
        <fullName evidence="4">DUF1622 domain-containing protein</fullName>
    </recommendedName>
</protein>
<dbReference type="EMBL" id="LNGC01000002">
    <property type="protein sequence ID" value="KYC53714.1"/>
    <property type="molecule type" value="Genomic_DNA"/>
</dbReference>
<dbReference type="Pfam" id="PF07784">
    <property type="entry name" value="DUF1622"/>
    <property type="match status" value="1"/>
</dbReference>
<evidence type="ECO:0000313" key="3">
    <source>
        <dbReference type="Proteomes" id="UP000075398"/>
    </source>
</evidence>
<evidence type="ECO:0000313" key="2">
    <source>
        <dbReference type="EMBL" id="KYC53714.1"/>
    </source>
</evidence>
<feature type="transmembrane region" description="Helical" evidence="1">
    <location>
        <begin position="6"/>
        <end position="30"/>
    </location>
</feature>
<dbReference type="PANTHER" id="PTHR38468">
    <property type="entry name" value="SLL0939 PROTEIN"/>
    <property type="match status" value="1"/>
</dbReference>
<evidence type="ECO:0000256" key="1">
    <source>
        <dbReference type="SAM" id="Phobius"/>
    </source>
</evidence>
<feature type="transmembrane region" description="Helical" evidence="1">
    <location>
        <begin position="84"/>
        <end position="101"/>
    </location>
</feature>
<proteinExistence type="predicted"/>
<keyword evidence="1" id="KW-1133">Transmembrane helix</keyword>
<dbReference type="PATRIC" id="fig|1705409.3.peg.104"/>
<name>A0A150J9U8_9EURY</name>
<dbReference type="InterPro" id="IPR012427">
    <property type="entry name" value="DUF1622"/>
</dbReference>